<dbReference type="RefSeq" id="WP_151593481.1">
    <property type="nucleotide sequence ID" value="NZ_WBMS02000007.1"/>
</dbReference>
<dbReference type="EMBL" id="WBMS02000007">
    <property type="protein sequence ID" value="MWA00959.1"/>
    <property type="molecule type" value="Genomic_DNA"/>
</dbReference>
<sequence>MRSSDLRKAFRGVDWSVATADALASPDAMPWRPAASGPARQWSLDLAAVVGEVSPSPQVIVGWPHLQPEGPGSWDSEALDRCDRRLDQLLEQGLRPGLTLLHVDMPAWVDASDGWLNRDTAVRFADFAAVAAEHFGDRVHRWTTVSDLLVHSIADYVAGMLPTGRGVGMRGLVALHHVLLGAGLATRAVKNADDGAEVGTAMTLVGGYAATDDLADRVALSQMEYWAYRLFLDPLLLGQHMADENDRSPVEETGCVKDGDMAVISASLDELGLVWHVPTRVAAPENLPRLLPVRQCFSALNDANRVLAPLGFVLAPMEAVKTTAYGWPIVPEGLADAVAALYEIYGDALPPLRVVDNGMCDLGAADALDDDRERRSALTAQLTWLAQVMAEGVQVRGYEYWSLADNAAWKLGYTRHYAMAADAGLYPPQPRIPSDWVHQDAFGGRVGFGVGTPGVRGKRTLHPVQTARRP</sequence>
<reference evidence="5" key="1">
    <citation type="submission" date="2019-12" db="EMBL/GenBank/DDBJ databases">
        <title>Actinomadura physcomitrii sp. nov., a novel actinomycete isolated from moss [Physcomitrium sphaericum (Ludw) Fuernr].</title>
        <authorList>
            <person name="Zhuang X."/>
        </authorList>
    </citation>
    <scope>NUCLEOTIDE SEQUENCE [LARGE SCALE GENOMIC DNA]</scope>
    <source>
        <strain evidence="5">LD22</strain>
    </source>
</reference>
<evidence type="ECO:0000256" key="1">
    <source>
        <dbReference type="ARBA" id="ARBA00010838"/>
    </source>
</evidence>
<dbReference type="Proteomes" id="UP000462055">
    <property type="component" value="Unassembled WGS sequence"/>
</dbReference>
<gene>
    <name evidence="5" type="ORF">F8568_011300</name>
</gene>
<evidence type="ECO:0000256" key="3">
    <source>
        <dbReference type="ARBA" id="ARBA00023295"/>
    </source>
</evidence>
<evidence type="ECO:0000256" key="4">
    <source>
        <dbReference type="RuleBase" id="RU003690"/>
    </source>
</evidence>
<keyword evidence="6" id="KW-1185">Reference proteome</keyword>
<evidence type="ECO:0000256" key="2">
    <source>
        <dbReference type="ARBA" id="ARBA00022801"/>
    </source>
</evidence>
<evidence type="ECO:0000313" key="6">
    <source>
        <dbReference type="Proteomes" id="UP000462055"/>
    </source>
</evidence>
<dbReference type="GO" id="GO:0016052">
    <property type="term" value="P:carbohydrate catabolic process"/>
    <property type="evidence" value="ECO:0007669"/>
    <property type="project" value="TreeGrafter"/>
</dbReference>
<accession>A0A6I4MED7</accession>
<dbReference type="GO" id="GO:0005829">
    <property type="term" value="C:cytosol"/>
    <property type="evidence" value="ECO:0007669"/>
    <property type="project" value="TreeGrafter"/>
</dbReference>
<dbReference type="AlphaFoldDB" id="A0A6I4MED7"/>
<dbReference type="Pfam" id="PF00232">
    <property type="entry name" value="Glyco_hydro_1"/>
    <property type="match status" value="1"/>
</dbReference>
<evidence type="ECO:0000313" key="5">
    <source>
        <dbReference type="EMBL" id="MWA00959.1"/>
    </source>
</evidence>
<comment type="similarity">
    <text evidence="1 4">Belongs to the glycosyl hydrolase 1 family.</text>
</comment>
<dbReference type="Gene3D" id="3.20.20.80">
    <property type="entry name" value="Glycosidases"/>
    <property type="match status" value="1"/>
</dbReference>
<comment type="caution">
    <text evidence="5">The sequence shown here is derived from an EMBL/GenBank/DDBJ whole genome shotgun (WGS) entry which is preliminary data.</text>
</comment>
<protein>
    <submittedName>
        <fullName evidence="5">Family 1 glycosylhydrolase</fullName>
    </submittedName>
</protein>
<keyword evidence="2" id="KW-0378">Hydrolase</keyword>
<name>A0A6I4MED7_9ACTN</name>
<proteinExistence type="inferred from homology"/>
<organism evidence="5 6">
    <name type="scientific">Actinomadura physcomitrii</name>
    <dbReference type="NCBI Taxonomy" id="2650748"/>
    <lineage>
        <taxon>Bacteria</taxon>
        <taxon>Bacillati</taxon>
        <taxon>Actinomycetota</taxon>
        <taxon>Actinomycetes</taxon>
        <taxon>Streptosporangiales</taxon>
        <taxon>Thermomonosporaceae</taxon>
        <taxon>Actinomadura</taxon>
    </lineage>
</organism>
<dbReference type="InterPro" id="IPR001360">
    <property type="entry name" value="Glyco_hydro_1"/>
</dbReference>
<dbReference type="InterPro" id="IPR017853">
    <property type="entry name" value="GH"/>
</dbReference>
<dbReference type="GO" id="GO:0008422">
    <property type="term" value="F:beta-glucosidase activity"/>
    <property type="evidence" value="ECO:0007669"/>
    <property type="project" value="TreeGrafter"/>
</dbReference>
<keyword evidence="3" id="KW-0326">Glycosidase</keyword>
<dbReference type="SUPFAM" id="SSF51445">
    <property type="entry name" value="(Trans)glycosidases"/>
    <property type="match status" value="1"/>
</dbReference>
<dbReference type="PANTHER" id="PTHR10353">
    <property type="entry name" value="GLYCOSYL HYDROLASE"/>
    <property type="match status" value="1"/>
</dbReference>
<dbReference type="PANTHER" id="PTHR10353:SF36">
    <property type="entry name" value="LP05116P"/>
    <property type="match status" value="1"/>
</dbReference>